<dbReference type="EMBL" id="GBRH01158707">
    <property type="protein sequence ID" value="JAE39189.1"/>
    <property type="molecule type" value="Transcribed_RNA"/>
</dbReference>
<reference evidence="1" key="1">
    <citation type="submission" date="2014-09" db="EMBL/GenBank/DDBJ databases">
        <authorList>
            <person name="Magalhaes I.L.F."/>
            <person name="Oliveira U."/>
            <person name="Santos F.R."/>
            <person name="Vidigal T.H.D.A."/>
            <person name="Brescovit A.D."/>
            <person name="Santos A.J."/>
        </authorList>
    </citation>
    <scope>NUCLEOTIDE SEQUENCE</scope>
    <source>
        <tissue evidence="1">Shoot tissue taken approximately 20 cm above the soil surface</tissue>
    </source>
</reference>
<name>A0A0A9HTP8_ARUDO</name>
<proteinExistence type="predicted"/>
<organism evidence="1">
    <name type="scientific">Arundo donax</name>
    <name type="common">Giant reed</name>
    <name type="synonym">Donax arundinaceus</name>
    <dbReference type="NCBI Taxonomy" id="35708"/>
    <lineage>
        <taxon>Eukaryota</taxon>
        <taxon>Viridiplantae</taxon>
        <taxon>Streptophyta</taxon>
        <taxon>Embryophyta</taxon>
        <taxon>Tracheophyta</taxon>
        <taxon>Spermatophyta</taxon>
        <taxon>Magnoliopsida</taxon>
        <taxon>Liliopsida</taxon>
        <taxon>Poales</taxon>
        <taxon>Poaceae</taxon>
        <taxon>PACMAD clade</taxon>
        <taxon>Arundinoideae</taxon>
        <taxon>Arundineae</taxon>
        <taxon>Arundo</taxon>
    </lineage>
</organism>
<dbReference type="AlphaFoldDB" id="A0A0A9HTP8"/>
<reference evidence="1" key="2">
    <citation type="journal article" date="2015" name="Data Brief">
        <title>Shoot transcriptome of the giant reed, Arundo donax.</title>
        <authorList>
            <person name="Barrero R.A."/>
            <person name="Guerrero F.D."/>
            <person name="Moolhuijzen P."/>
            <person name="Goolsby J.A."/>
            <person name="Tidwell J."/>
            <person name="Bellgard S.E."/>
            <person name="Bellgard M.I."/>
        </authorList>
    </citation>
    <scope>NUCLEOTIDE SEQUENCE</scope>
    <source>
        <tissue evidence="1">Shoot tissue taken approximately 20 cm above the soil surface</tissue>
    </source>
</reference>
<sequence>MSLLFPSIDRHTLNTLPRKHQFIKVPSARASKPVN</sequence>
<accession>A0A0A9HTP8</accession>
<evidence type="ECO:0000313" key="1">
    <source>
        <dbReference type="EMBL" id="JAE39189.1"/>
    </source>
</evidence>
<protein>
    <submittedName>
        <fullName evidence="1">Uncharacterized protein</fullName>
    </submittedName>
</protein>